<dbReference type="PANTHER" id="PTHR43280">
    <property type="entry name" value="ARAC-FAMILY TRANSCRIPTIONAL REGULATOR"/>
    <property type="match status" value="1"/>
</dbReference>
<dbReference type="PANTHER" id="PTHR43280:SF32">
    <property type="entry name" value="TRANSCRIPTIONAL REGULATORY PROTEIN"/>
    <property type="match status" value="1"/>
</dbReference>
<protein>
    <submittedName>
        <fullName evidence="5">Helix-turn-helix domain-containing protein</fullName>
    </submittedName>
</protein>
<dbReference type="Gene3D" id="1.10.10.60">
    <property type="entry name" value="Homeodomain-like"/>
    <property type="match status" value="1"/>
</dbReference>
<dbReference type="Gene3D" id="2.60.120.10">
    <property type="entry name" value="Jelly Rolls"/>
    <property type="match status" value="1"/>
</dbReference>
<keyword evidence="3" id="KW-0804">Transcription</keyword>
<dbReference type="InterPro" id="IPR009057">
    <property type="entry name" value="Homeodomain-like_sf"/>
</dbReference>
<dbReference type="InterPro" id="IPR037923">
    <property type="entry name" value="HTH-like"/>
</dbReference>
<keyword evidence="6" id="KW-1185">Reference proteome</keyword>
<organism evidence="5 6">
    <name type="scientific">Flaviaesturariibacter flavus</name>
    <dbReference type="NCBI Taxonomy" id="2502780"/>
    <lineage>
        <taxon>Bacteria</taxon>
        <taxon>Pseudomonadati</taxon>
        <taxon>Bacteroidota</taxon>
        <taxon>Chitinophagia</taxon>
        <taxon>Chitinophagales</taxon>
        <taxon>Chitinophagaceae</taxon>
        <taxon>Flaviaestuariibacter</taxon>
    </lineage>
</organism>
<dbReference type="PROSITE" id="PS01124">
    <property type="entry name" value="HTH_ARAC_FAMILY_2"/>
    <property type="match status" value="1"/>
</dbReference>
<evidence type="ECO:0000259" key="4">
    <source>
        <dbReference type="PROSITE" id="PS01124"/>
    </source>
</evidence>
<comment type="caution">
    <text evidence="5">The sequence shown here is derived from an EMBL/GenBank/DDBJ whole genome shotgun (WGS) entry which is preliminary data.</text>
</comment>
<dbReference type="OrthoDB" id="2585681at2"/>
<dbReference type="Pfam" id="PF12833">
    <property type="entry name" value="HTH_18"/>
    <property type="match status" value="1"/>
</dbReference>
<dbReference type="AlphaFoldDB" id="A0A4R1B6W2"/>
<evidence type="ECO:0000313" key="6">
    <source>
        <dbReference type="Proteomes" id="UP000295334"/>
    </source>
</evidence>
<dbReference type="EMBL" id="SJZI01000050">
    <property type="protein sequence ID" value="TCJ12507.1"/>
    <property type="molecule type" value="Genomic_DNA"/>
</dbReference>
<reference evidence="5 6" key="1">
    <citation type="submission" date="2019-03" db="EMBL/GenBank/DDBJ databases">
        <authorList>
            <person name="Kim M.K.M."/>
        </authorList>
    </citation>
    <scope>NUCLEOTIDE SEQUENCE [LARGE SCALE GENOMIC DNA]</scope>
    <source>
        <strain evidence="5 6">17J68-12</strain>
    </source>
</reference>
<dbReference type="InterPro" id="IPR014710">
    <property type="entry name" value="RmlC-like_jellyroll"/>
</dbReference>
<dbReference type="InterPro" id="IPR018060">
    <property type="entry name" value="HTH_AraC"/>
</dbReference>
<dbReference type="SUPFAM" id="SSF51215">
    <property type="entry name" value="Regulatory protein AraC"/>
    <property type="match status" value="1"/>
</dbReference>
<sequence length="292" mass="33269">MNRASIPVYDIPSIDKGARHGLLVARLGAYVHTHYEHLHHPHRHSFYHLVLFTEGAGTHAIDFEPFAVGRGQAYFMVPGQVHSWQFRGKVDGYIVHFNESFFSSFLQNGRYLERFAFFQGVPGSSVCQLPEAVLAEAVPLLESLCGEYGRGDAASTDLLRVELLRFFLLVERHCGAAREGQVTHKALLLQHFRRLVEEHYKELRLPREYAALLYITPNHLNALCQDLLGKTAGDVIRDRVLLEAKRLLVHTGGTVAHVAAELQFEDPSYFNRFFKKYEGQTPDQFRKIQLSL</sequence>
<keyword evidence="2" id="KW-0238">DNA-binding</keyword>
<accession>A0A4R1B6W2</accession>
<gene>
    <name evidence="5" type="ORF">EPD60_14625</name>
</gene>
<dbReference type="GO" id="GO:0003700">
    <property type="term" value="F:DNA-binding transcription factor activity"/>
    <property type="evidence" value="ECO:0007669"/>
    <property type="project" value="InterPro"/>
</dbReference>
<evidence type="ECO:0000256" key="3">
    <source>
        <dbReference type="ARBA" id="ARBA00023163"/>
    </source>
</evidence>
<dbReference type="SMART" id="SM00342">
    <property type="entry name" value="HTH_ARAC"/>
    <property type="match status" value="1"/>
</dbReference>
<name>A0A4R1B6W2_9BACT</name>
<evidence type="ECO:0000256" key="2">
    <source>
        <dbReference type="ARBA" id="ARBA00023125"/>
    </source>
</evidence>
<dbReference type="Pfam" id="PF02311">
    <property type="entry name" value="AraC_binding"/>
    <property type="match status" value="1"/>
</dbReference>
<dbReference type="Proteomes" id="UP000295334">
    <property type="component" value="Unassembled WGS sequence"/>
</dbReference>
<evidence type="ECO:0000256" key="1">
    <source>
        <dbReference type="ARBA" id="ARBA00023015"/>
    </source>
</evidence>
<evidence type="ECO:0000313" key="5">
    <source>
        <dbReference type="EMBL" id="TCJ12507.1"/>
    </source>
</evidence>
<dbReference type="RefSeq" id="WP_131450264.1">
    <property type="nucleotide sequence ID" value="NZ_SJZI01000050.1"/>
</dbReference>
<dbReference type="GO" id="GO:0043565">
    <property type="term" value="F:sequence-specific DNA binding"/>
    <property type="evidence" value="ECO:0007669"/>
    <property type="project" value="InterPro"/>
</dbReference>
<dbReference type="InterPro" id="IPR003313">
    <property type="entry name" value="AraC-bd"/>
</dbReference>
<dbReference type="SUPFAM" id="SSF46689">
    <property type="entry name" value="Homeodomain-like"/>
    <property type="match status" value="1"/>
</dbReference>
<keyword evidence="1" id="KW-0805">Transcription regulation</keyword>
<proteinExistence type="predicted"/>
<feature type="domain" description="HTH araC/xylS-type" evidence="4">
    <location>
        <begin position="190"/>
        <end position="288"/>
    </location>
</feature>